<dbReference type="GO" id="GO:0102522">
    <property type="term" value="F:tRNA 4-demethylwyosine alpha-amino-alpha-carboxypropyltransferase activity"/>
    <property type="evidence" value="ECO:0007669"/>
    <property type="project" value="UniProtKB-EC"/>
</dbReference>
<gene>
    <name evidence="9" type="ORF">OSB1V03_LOCUS17563</name>
</gene>
<comment type="pathway">
    <text evidence="1">tRNA modification; wybutosine-tRNA(Phe) biosynthesis.</text>
</comment>
<dbReference type="FunFam" id="3.40.50.150:FF:000131">
    <property type="entry name" value="tRNA wybutosine-synthesizing protein 2/3/4"/>
    <property type="match status" value="1"/>
</dbReference>
<dbReference type="InterPro" id="IPR029063">
    <property type="entry name" value="SAM-dependent_MTases_sf"/>
</dbReference>
<name>A0A7R9QAS9_9ACAR</name>
<dbReference type="CDD" id="cd02440">
    <property type="entry name" value="AdoMet_MTases"/>
    <property type="match status" value="1"/>
</dbReference>
<dbReference type="PANTHER" id="PTHR23245">
    <property type="entry name" value="TRNA METHYLTRANSFERASE"/>
    <property type="match status" value="1"/>
</dbReference>
<keyword evidence="3" id="KW-0489">Methyltransferase</keyword>
<feature type="domain" description="SAM-dependent methyltransferase TRM5/TYW2-type" evidence="8">
    <location>
        <begin position="35"/>
        <end position="311"/>
    </location>
</feature>
<dbReference type="OrthoDB" id="408788at2759"/>
<organism evidence="9">
    <name type="scientific">Medioppia subpectinata</name>
    <dbReference type="NCBI Taxonomy" id="1979941"/>
    <lineage>
        <taxon>Eukaryota</taxon>
        <taxon>Metazoa</taxon>
        <taxon>Ecdysozoa</taxon>
        <taxon>Arthropoda</taxon>
        <taxon>Chelicerata</taxon>
        <taxon>Arachnida</taxon>
        <taxon>Acari</taxon>
        <taxon>Acariformes</taxon>
        <taxon>Sarcoptiformes</taxon>
        <taxon>Oribatida</taxon>
        <taxon>Brachypylina</taxon>
        <taxon>Oppioidea</taxon>
        <taxon>Oppiidae</taxon>
        <taxon>Medioppia</taxon>
    </lineage>
</organism>
<evidence type="ECO:0000256" key="5">
    <source>
        <dbReference type="ARBA" id="ARBA00022691"/>
    </source>
</evidence>
<reference evidence="9" key="1">
    <citation type="submission" date="2020-11" db="EMBL/GenBank/DDBJ databases">
        <authorList>
            <person name="Tran Van P."/>
        </authorList>
    </citation>
    <scope>NUCLEOTIDE SEQUENCE</scope>
</reference>
<dbReference type="Gene3D" id="3.40.50.150">
    <property type="entry name" value="Vaccinia Virus protein VP39"/>
    <property type="match status" value="1"/>
</dbReference>
<dbReference type="GO" id="GO:0008175">
    <property type="term" value="F:tRNA methyltransferase activity"/>
    <property type="evidence" value="ECO:0007669"/>
    <property type="project" value="TreeGrafter"/>
</dbReference>
<protein>
    <recommendedName>
        <fullName evidence="2">tRNA(Phe) (4-demethylwyosine(37)-C(7)) aminocarboxypropyltransferase</fullName>
        <ecNumber evidence="2">2.5.1.114</ecNumber>
    </recommendedName>
</protein>
<evidence type="ECO:0000256" key="7">
    <source>
        <dbReference type="ARBA" id="ARBA00049400"/>
    </source>
</evidence>
<accession>A0A7R9QAS9</accession>
<keyword evidence="4" id="KW-0808">Transferase</keyword>
<evidence type="ECO:0000256" key="2">
    <source>
        <dbReference type="ARBA" id="ARBA00012265"/>
    </source>
</evidence>
<dbReference type="Pfam" id="PF02475">
    <property type="entry name" value="TRM5-TYW2_MTfase"/>
    <property type="match status" value="1"/>
</dbReference>
<evidence type="ECO:0000256" key="1">
    <source>
        <dbReference type="ARBA" id="ARBA00004797"/>
    </source>
</evidence>
<dbReference type="EC" id="2.5.1.114" evidence="2"/>
<evidence type="ECO:0000256" key="4">
    <source>
        <dbReference type="ARBA" id="ARBA00022679"/>
    </source>
</evidence>
<dbReference type="EMBL" id="CAJPIZ010021379">
    <property type="protein sequence ID" value="CAG2117610.1"/>
    <property type="molecule type" value="Genomic_DNA"/>
</dbReference>
<evidence type="ECO:0000313" key="9">
    <source>
        <dbReference type="EMBL" id="CAD7638845.1"/>
    </source>
</evidence>
<sequence length="346" mass="39349">MSLSSDPKPHTPRNSIAIDTKKIRFNRHNDLVIIDETVFADLVAGNDTNPSEELIDELCLKLKCKRLAVKNRISSDDFRTPNVRLVRGHDLWVTHKDNGIVYSLDVSKCMFSFGNINEKLRVSRLDCTGETVVDLFAGIGYFTLVFAVHCRPELIHSCEWNPNAVEALRRNLELNRVSHKCVVHFGDNRLLCPVGVADRVYMGLIPTSLDSLRVACRALNIKSSKLILHIHENVSHFGSKDKTDKTQRWRKQMGSCIGRCVCEAGKCFCCDCVIFGTNLRDTITRRHRRTKPSQTFSLRRQSSSATIEFENLMFEFNLPESSNSMIQMQPTSVSSWLTLKDDSKQK</sequence>
<dbReference type="InterPro" id="IPR030382">
    <property type="entry name" value="MeTrfase_TRM5/TYW2"/>
</dbReference>
<keyword evidence="5" id="KW-0949">S-adenosyl-L-methionine</keyword>
<keyword evidence="10" id="KW-1185">Reference proteome</keyword>
<dbReference type="AlphaFoldDB" id="A0A7R9QAS9"/>
<dbReference type="GO" id="GO:0005737">
    <property type="term" value="C:cytoplasm"/>
    <property type="evidence" value="ECO:0007669"/>
    <property type="project" value="TreeGrafter"/>
</dbReference>
<dbReference type="GO" id="GO:0030488">
    <property type="term" value="P:tRNA methylation"/>
    <property type="evidence" value="ECO:0007669"/>
    <property type="project" value="TreeGrafter"/>
</dbReference>
<dbReference type="GO" id="GO:0031591">
    <property type="term" value="P:wybutosine biosynthetic process"/>
    <property type="evidence" value="ECO:0007669"/>
    <property type="project" value="TreeGrafter"/>
</dbReference>
<proteinExistence type="predicted"/>
<evidence type="ECO:0000313" key="10">
    <source>
        <dbReference type="Proteomes" id="UP000759131"/>
    </source>
</evidence>
<evidence type="ECO:0000256" key="6">
    <source>
        <dbReference type="ARBA" id="ARBA00022694"/>
    </source>
</evidence>
<dbReference type="EMBL" id="OC875954">
    <property type="protein sequence ID" value="CAD7638845.1"/>
    <property type="molecule type" value="Genomic_DNA"/>
</dbReference>
<dbReference type="Proteomes" id="UP000759131">
    <property type="component" value="Unassembled WGS sequence"/>
</dbReference>
<keyword evidence="6" id="KW-0819">tRNA processing</keyword>
<feature type="non-terminal residue" evidence="9">
    <location>
        <position position="346"/>
    </location>
</feature>
<dbReference type="InterPro" id="IPR056743">
    <property type="entry name" value="TRM5-TYW2-like_MTfase"/>
</dbReference>
<comment type="catalytic activity">
    <reaction evidence="7">
        <text>4-demethylwyosine(37) in tRNA(Phe) + S-adenosyl-L-methionine = 4-demethyl-7-[(3S)-3-amino-3-carboxypropyl]wyosine(37) in tRNA(Phe) + S-methyl-5'-thioadenosine + H(+)</text>
        <dbReference type="Rhea" id="RHEA:36355"/>
        <dbReference type="Rhea" id="RHEA-COMP:10164"/>
        <dbReference type="Rhea" id="RHEA-COMP:10378"/>
        <dbReference type="ChEBI" id="CHEBI:15378"/>
        <dbReference type="ChEBI" id="CHEBI:17509"/>
        <dbReference type="ChEBI" id="CHEBI:59789"/>
        <dbReference type="ChEBI" id="CHEBI:64315"/>
        <dbReference type="ChEBI" id="CHEBI:73550"/>
        <dbReference type="EC" id="2.5.1.114"/>
    </reaction>
</comment>
<dbReference type="SUPFAM" id="SSF53335">
    <property type="entry name" value="S-adenosyl-L-methionine-dependent methyltransferases"/>
    <property type="match status" value="1"/>
</dbReference>
<evidence type="ECO:0000259" key="8">
    <source>
        <dbReference type="PROSITE" id="PS51684"/>
    </source>
</evidence>
<dbReference type="PROSITE" id="PS51684">
    <property type="entry name" value="SAM_MT_TRM5_TYW2"/>
    <property type="match status" value="1"/>
</dbReference>
<evidence type="ECO:0000256" key="3">
    <source>
        <dbReference type="ARBA" id="ARBA00022603"/>
    </source>
</evidence>
<dbReference type="PANTHER" id="PTHR23245:SF25">
    <property type="entry name" value="TRNA WYBUTOSINE-SYNTHESIZING PROTEIN 2 HOMOLOG"/>
    <property type="match status" value="1"/>
</dbReference>